<dbReference type="EMBL" id="MN740597">
    <property type="protein sequence ID" value="QHS78456.1"/>
    <property type="molecule type" value="Genomic_DNA"/>
</dbReference>
<sequence>MKAFNTGKSPIQTQIYNEYTTCIFDRYINKLSTVKNVLPASENNYVAVFLINCKVQSFLYMTIIGNGGSGASSGLAANPKNPNSLFGGAGGGGGGGATQNLKIPLNPNTVYTFYVLLADPGLEGIIEKPKSLNYFEVNGNNGGITTNNNQVYCNLLSPTLFVAANGSPGLAYNSSGRGNGTGVGGMGGSGGIVKVYPYTYPVDYRTGGSGGNGGFGYDLKTNSGREGGTGGDGGDIGTPNPYFSKGKYEAYETPFVGNYGLGISGGGGGGGASNSLYGPGGNSKIGFIGLSGNGGYLREDPPTNPILNTIGQIVRPTTSSIPGGGGGGGSGQTFNIRLNYPGCNGAKGAPGNIIIAIKTNDLQEIPQIYIDNVFSKNNYYNEPNPNILPVVNPNIPPVVNPIPPVVNPIPPVVNPIPPVVNPIPPLVNPIPPVQTNISKPFVPPLQTKPKEEAVKCIIL</sequence>
<name>A0A6C0AFJ0_9ZZZZ</name>
<proteinExistence type="predicted"/>
<organism evidence="1">
    <name type="scientific">viral metagenome</name>
    <dbReference type="NCBI Taxonomy" id="1070528"/>
    <lineage>
        <taxon>unclassified sequences</taxon>
        <taxon>metagenomes</taxon>
        <taxon>organismal metagenomes</taxon>
    </lineage>
</organism>
<accession>A0A6C0AFJ0</accession>
<dbReference type="AlphaFoldDB" id="A0A6C0AFJ0"/>
<reference evidence="1" key="1">
    <citation type="journal article" date="2020" name="Nature">
        <title>Giant virus diversity and host interactions through global metagenomics.</title>
        <authorList>
            <person name="Schulz F."/>
            <person name="Roux S."/>
            <person name="Paez-Espino D."/>
            <person name="Jungbluth S."/>
            <person name="Walsh D.A."/>
            <person name="Denef V.J."/>
            <person name="McMahon K.D."/>
            <person name="Konstantinidis K.T."/>
            <person name="Eloe-Fadrosh E.A."/>
            <person name="Kyrpides N.C."/>
            <person name="Woyke T."/>
        </authorList>
    </citation>
    <scope>NUCLEOTIDE SEQUENCE</scope>
    <source>
        <strain evidence="1">GVMAG-S-1021933-23</strain>
    </source>
</reference>
<protein>
    <submittedName>
        <fullName evidence="1">Uncharacterized protein</fullName>
    </submittedName>
</protein>
<evidence type="ECO:0000313" key="1">
    <source>
        <dbReference type="EMBL" id="QHS78456.1"/>
    </source>
</evidence>